<evidence type="ECO:0000313" key="1">
    <source>
        <dbReference type="EMBL" id="MFC7325867.1"/>
    </source>
</evidence>
<name>A0ABD6AP10_9EURY</name>
<proteinExistence type="predicted"/>
<dbReference type="RefSeq" id="WP_379792195.1">
    <property type="nucleotide sequence ID" value="NZ_JBHTBL010000016.1"/>
</dbReference>
<evidence type="ECO:0000313" key="2">
    <source>
        <dbReference type="Proteomes" id="UP001596545"/>
    </source>
</evidence>
<accession>A0ABD6AP10</accession>
<dbReference type="Proteomes" id="UP001596545">
    <property type="component" value="Unassembled WGS sequence"/>
</dbReference>
<protein>
    <submittedName>
        <fullName evidence="1">Uncharacterized protein</fullName>
    </submittedName>
</protein>
<sequence>MVANNVLAARDSSRGRYVGQLLRECGLPFEVRCPRSTNRDSPTLHTVYYVATTSDRFARLPDPVTVSSEGRAESWLNHPRALGQFLGYPTDAIDASKADACRRHGEWTDPIPTADIDRHVRPLVDQLYDEPPLPNAATLDAVLPYMPPLPSFSAPDDHLRRAVRYLEAGVRAEQYGIRVLPALLADHQRCR</sequence>
<gene>
    <name evidence="1" type="ORF">ACFQMF_14950</name>
</gene>
<comment type="caution">
    <text evidence="1">The sequence shown here is derived from an EMBL/GenBank/DDBJ whole genome shotgun (WGS) entry which is preliminary data.</text>
</comment>
<keyword evidence="2" id="KW-1185">Reference proteome</keyword>
<dbReference type="AlphaFoldDB" id="A0ABD6AP10"/>
<organism evidence="1 2">
    <name type="scientific">Halorubrum rutilum</name>
    <dbReference type="NCBI Taxonomy" id="1364933"/>
    <lineage>
        <taxon>Archaea</taxon>
        <taxon>Methanobacteriati</taxon>
        <taxon>Methanobacteriota</taxon>
        <taxon>Stenosarchaea group</taxon>
        <taxon>Halobacteria</taxon>
        <taxon>Halobacteriales</taxon>
        <taxon>Haloferacaceae</taxon>
        <taxon>Halorubrum</taxon>
    </lineage>
</organism>
<reference evidence="1 2" key="1">
    <citation type="journal article" date="2019" name="Int. J. Syst. Evol. Microbiol.">
        <title>The Global Catalogue of Microorganisms (GCM) 10K type strain sequencing project: providing services to taxonomists for standard genome sequencing and annotation.</title>
        <authorList>
            <consortium name="The Broad Institute Genomics Platform"/>
            <consortium name="The Broad Institute Genome Sequencing Center for Infectious Disease"/>
            <person name="Wu L."/>
            <person name="Ma J."/>
        </authorList>
    </citation>
    <scope>NUCLEOTIDE SEQUENCE [LARGE SCALE GENOMIC DNA]</scope>
    <source>
        <strain evidence="1 2">CGMCC 1.12554</strain>
    </source>
</reference>
<dbReference type="EMBL" id="JBHTBL010000016">
    <property type="protein sequence ID" value="MFC7325867.1"/>
    <property type="molecule type" value="Genomic_DNA"/>
</dbReference>